<dbReference type="EMBL" id="CM056743">
    <property type="protein sequence ID" value="KAJ8673626.1"/>
    <property type="molecule type" value="Genomic_DNA"/>
</dbReference>
<comment type="caution">
    <text evidence="1">The sequence shown here is derived from an EMBL/GenBank/DDBJ whole genome shotgun (WGS) entry which is preliminary data.</text>
</comment>
<dbReference type="Proteomes" id="UP001239111">
    <property type="component" value="Chromosome 3"/>
</dbReference>
<evidence type="ECO:0000313" key="1">
    <source>
        <dbReference type="EMBL" id="KAJ8673626.1"/>
    </source>
</evidence>
<evidence type="ECO:0000313" key="2">
    <source>
        <dbReference type="Proteomes" id="UP001239111"/>
    </source>
</evidence>
<organism evidence="1 2">
    <name type="scientific">Eretmocerus hayati</name>
    <dbReference type="NCBI Taxonomy" id="131215"/>
    <lineage>
        <taxon>Eukaryota</taxon>
        <taxon>Metazoa</taxon>
        <taxon>Ecdysozoa</taxon>
        <taxon>Arthropoda</taxon>
        <taxon>Hexapoda</taxon>
        <taxon>Insecta</taxon>
        <taxon>Pterygota</taxon>
        <taxon>Neoptera</taxon>
        <taxon>Endopterygota</taxon>
        <taxon>Hymenoptera</taxon>
        <taxon>Apocrita</taxon>
        <taxon>Proctotrupomorpha</taxon>
        <taxon>Chalcidoidea</taxon>
        <taxon>Aphelinidae</taxon>
        <taxon>Aphelininae</taxon>
        <taxon>Eretmocerus</taxon>
    </lineage>
</organism>
<keyword evidence="2" id="KW-1185">Reference proteome</keyword>
<reference evidence="1" key="1">
    <citation type="submission" date="2023-04" db="EMBL/GenBank/DDBJ databases">
        <title>A chromosome-level genome assembly of the parasitoid wasp Eretmocerus hayati.</title>
        <authorList>
            <person name="Zhong Y."/>
            <person name="Liu S."/>
            <person name="Liu Y."/>
        </authorList>
    </citation>
    <scope>NUCLEOTIDE SEQUENCE</scope>
    <source>
        <strain evidence="1">ZJU_SS_LIU_2023</strain>
    </source>
</reference>
<sequence length="694" mass="78316">MESYEATAVMSRPSSKFVESLQDFANDETNYMAEVERAKLKKTKSEKEKIEDVVGRLALGWKDRMSQMSASKVNQDTIDEIEPIKSRSSINTPISIPTTPAKRKKLHGRLRNSNSKSTVTTRDTSFSETRKTERKKLKRHKSLDTISVFRGAQSRKRASGSSLRARESKQTTSKDIYELYQNSASKRESALLQASIESSRISTAASAAMTAARNSPRNASAAMGYRAKRAARAAAKAIYEDKIQDRDIVVELHRECEGDDEEDQSSMTRVGAPAERFEEGDNIEMHEEPIEQTNCCAMHSINDGCEEHDHPVIEVYPPVENTVIGAGDTRRETKYDQPTESSKMKQVQRPYRFHVSHIPFVVGTSLSPSHNLGLNIQQVLSLIKVKQPAIPSISPMLIRKVSKGIRPLSSLFEYINGQYGPRPSRCSVNFPIGSDGEHQVRSSSLDVRRAFSSFSCTDQTRTAPKSVPSTTNQSSFKQNLQNINCEPLYEEDEESVYSDAQTGLQSGKVKSLESSSKWESKSFVSNRQSRESHRSKLQATLGDTQETIPQNSDNPDNHEQFIEVFSRLYDQYSMMLAKLDKINGQLETKRNDKLLQREADELQDATNAKCQEVEAMIKLYKEVMSLKQQMRQLHERNSFVCITEDGATSRPFYSDSRQDWSQTRNRSMSEAPNALRLAGLLKQIQAFQRQLALV</sequence>
<gene>
    <name evidence="1" type="ORF">QAD02_004888</name>
</gene>
<name>A0ACC2NR72_9HYME</name>
<proteinExistence type="predicted"/>
<protein>
    <submittedName>
        <fullName evidence="1">Uncharacterized protein</fullName>
    </submittedName>
</protein>
<accession>A0ACC2NR72</accession>